<keyword evidence="1" id="KW-0732">Signal</keyword>
<evidence type="ECO:0000256" key="1">
    <source>
        <dbReference type="SAM" id="SignalP"/>
    </source>
</evidence>
<dbReference type="RefSeq" id="WP_118963323.1">
    <property type="nucleotide sequence ID" value="NZ_CP023036.1"/>
</dbReference>
<feature type="chain" id="PRO_5016658062" description="Lipoprotein" evidence="1">
    <location>
        <begin position="24"/>
        <end position="189"/>
    </location>
</feature>
<sequence length="189" mass="18827">MNPSSRRAFLRASCILASGFPLAACSTTTTGHVTTITLNVAEVEDYGTAILSFATTALTIPFVATAMGPASVALAGTVIAGLKSALDSFRAAAGTSTSVTCDNSSVKAAFDSLLSDVTQIDTLVVQTITAASVTATGSVASDARTAAGAAATLIALLRAMVDSATAMTRPPPPGRGAIATINRFVAGRA</sequence>
<feature type="signal peptide" evidence="1">
    <location>
        <begin position="1"/>
        <end position="23"/>
    </location>
</feature>
<protein>
    <recommendedName>
        <fullName evidence="4">Lipoprotein</fullName>
    </recommendedName>
</protein>
<reference evidence="2 3" key="1">
    <citation type="submission" date="2017-08" db="EMBL/GenBank/DDBJ databases">
        <title>Complete genome sequence of Gluconacetobacter saccharivorans CV1 isolated from Fermented Vinegar.</title>
        <authorList>
            <person name="Kim S.-Y."/>
        </authorList>
    </citation>
    <scope>NUCLEOTIDE SEQUENCE [LARGE SCALE GENOMIC DNA]</scope>
    <source>
        <strain evidence="2 3">CV1</strain>
    </source>
</reference>
<proteinExistence type="predicted"/>
<gene>
    <name evidence="2" type="ORF">CD178_02657</name>
</gene>
<keyword evidence="3" id="KW-1185">Reference proteome</keyword>
<name>A0A347WEW1_9PROT</name>
<evidence type="ECO:0000313" key="3">
    <source>
        <dbReference type="Proteomes" id="UP000264120"/>
    </source>
</evidence>
<evidence type="ECO:0008006" key="4">
    <source>
        <dbReference type="Google" id="ProtNLM"/>
    </source>
</evidence>
<dbReference type="KEGG" id="ksc:CD178_02657"/>
<organism evidence="2 3">
    <name type="scientific">Komagataeibacter saccharivorans</name>
    <dbReference type="NCBI Taxonomy" id="265959"/>
    <lineage>
        <taxon>Bacteria</taxon>
        <taxon>Pseudomonadati</taxon>
        <taxon>Pseudomonadota</taxon>
        <taxon>Alphaproteobacteria</taxon>
        <taxon>Acetobacterales</taxon>
        <taxon>Acetobacteraceae</taxon>
        <taxon>Komagataeibacter</taxon>
    </lineage>
</organism>
<accession>A0A347WEW1</accession>
<dbReference type="OrthoDB" id="7275835at2"/>
<dbReference type="EMBL" id="CP023036">
    <property type="protein sequence ID" value="AXY23404.1"/>
    <property type="molecule type" value="Genomic_DNA"/>
</dbReference>
<dbReference type="Proteomes" id="UP000264120">
    <property type="component" value="Chromosome"/>
</dbReference>
<dbReference type="AlphaFoldDB" id="A0A347WEW1"/>
<evidence type="ECO:0000313" key="2">
    <source>
        <dbReference type="EMBL" id="AXY23404.1"/>
    </source>
</evidence>